<reference evidence="5" key="1">
    <citation type="journal article" date="2014" name="Front. Microbiol.">
        <title>High frequency of phylogenetically diverse reductive dehalogenase-homologous genes in deep subseafloor sedimentary metagenomes.</title>
        <authorList>
            <person name="Kawai M."/>
            <person name="Futagami T."/>
            <person name="Toyoda A."/>
            <person name="Takaki Y."/>
            <person name="Nishi S."/>
            <person name="Hori S."/>
            <person name="Arai W."/>
            <person name="Tsubouchi T."/>
            <person name="Morono Y."/>
            <person name="Uchiyama I."/>
            <person name="Ito T."/>
            <person name="Fujiyama A."/>
            <person name="Inagaki F."/>
            <person name="Takami H."/>
        </authorList>
    </citation>
    <scope>NUCLEOTIDE SEQUENCE</scope>
    <source>
        <strain evidence="5">Expedition CK06-06</strain>
    </source>
</reference>
<dbReference type="InterPro" id="IPR009014">
    <property type="entry name" value="Transketo_C/PFOR_II"/>
</dbReference>
<protein>
    <recommendedName>
        <fullName evidence="4">Transketolase C-terminal domain-containing protein</fullName>
    </recommendedName>
</protein>
<dbReference type="InterPro" id="IPR033248">
    <property type="entry name" value="Transketolase_C"/>
</dbReference>
<evidence type="ECO:0000256" key="1">
    <source>
        <dbReference type="ARBA" id="ARBA00001964"/>
    </source>
</evidence>
<dbReference type="PANTHER" id="PTHR43257">
    <property type="entry name" value="PYRUVATE DEHYDROGENASE E1 COMPONENT BETA SUBUNIT"/>
    <property type="match status" value="1"/>
</dbReference>
<dbReference type="Pfam" id="PF02780">
    <property type="entry name" value="Transketolase_C"/>
    <property type="match status" value="1"/>
</dbReference>
<accession>X0WL56</accession>
<dbReference type="AlphaFoldDB" id="X0WL56"/>
<evidence type="ECO:0000256" key="3">
    <source>
        <dbReference type="ARBA" id="ARBA00023052"/>
    </source>
</evidence>
<comment type="caution">
    <text evidence="5">The sequence shown here is derived from an EMBL/GenBank/DDBJ whole genome shotgun (WGS) entry which is preliminary data.</text>
</comment>
<dbReference type="SUPFAM" id="SSF52922">
    <property type="entry name" value="TK C-terminal domain-like"/>
    <property type="match status" value="1"/>
</dbReference>
<keyword evidence="3" id="KW-0786">Thiamine pyrophosphate</keyword>
<dbReference type="EMBL" id="BARS01045351">
    <property type="protein sequence ID" value="GAG31709.1"/>
    <property type="molecule type" value="Genomic_DNA"/>
</dbReference>
<organism evidence="5">
    <name type="scientific">marine sediment metagenome</name>
    <dbReference type="NCBI Taxonomy" id="412755"/>
    <lineage>
        <taxon>unclassified sequences</taxon>
        <taxon>metagenomes</taxon>
        <taxon>ecological metagenomes</taxon>
    </lineage>
</organism>
<keyword evidence="2" id="KW-0560">Oxidoreductase</keyword>
<dbReference type="Gene3D" id="3.40.50.920">
    <property type="match status" value="1"/>
</dbReference>
<gene>
    <name evidence="5" type="ORF">S01H1_68385</name>
</gene>
<evidence type="ECO:0000256" key="2">
    <source>
        <dbReference type="ARBA" id="ARBA00023002"/>
    </source>
</evidence>
<feature type="non-terminal residue" evidence="5">
    <location>
        <position position="1"/>
    </location>
</feature>
<dbReference type="PANTHER" id="PTHR43257:SF2">
    <property type="entry name" value="PYRUVATE DEHYDROGENASE E1 COMPONENT SUBUNIT BETA"/>
    <property type="match status" value="1"/>
</dbReference>
<name>X0WL56_9ZZZZ</name>
<evidence type="ECO:0000259" key="4">
    <source>
        <dbReference type="Pfam" id="PF02780"/>
    </source>
</evidence>
<sequence>KETITKSVMKTGRLVVVDEGYSSCGLGAEIIAMVQEEVFDYLDASMQRVHSLGIPAPYSPSLEKAMVPDVDKIVAAVNDVCK</sequence>
<feature type="domain" description="Transketolase C-terminal" evidence="4">
    <location>
        <begin position="1"/>
        <end position="73"/>
    </location>
</feature>
<proteinExistence type="predicted"/>
<dbReference type="GO" id="GO:0016491">
    <property type="term" value="F:oxidoreductase activity"/>
    <property type="evidence" value="ECO:0007669"/>
    <property type="project" value="UniProtKB-KW"/>
</dbReference>
<evidence type="ECO:0000313" key="5">
    <source>
        <dbReference type="EMBL" id="GAG31709.1"/>
    </source>
</evidence>
<comment type="cofactor">
    <cofactor evidence="1">
        <name>thiamine diphosphate</name>
        <dbReference type="ChEBI" id="CHEBI:58937"/>
    </cofactor>
</comment>